<accession>A0AAN9Y8S8</accession>
<dbReference type="Proteomes" id="UP001367676">
    <property type="component" value="Unassembled WGS sequence"/>
</dbReference>
<keyword evidence="2" id="KW-1185">Reference proteome</keyword>
<dbReference type="EMBL" id="JBBCAQ010000006">
    <property type="protein sequence ID" value="KAK7603351.1"/>
    <property type="molecule type" value="Genomic_DNA"/>
</dbReference>
<evidence type="ECO:0000313" key="1">
    <source>
        <dbReference type="EMBL" id="KAK7603351.1"/>
    </source>
</evidence>
<sequence>MSSIYNQIVADHLEPVRLSLLEKVDRVVAGYIITPSEGDLALRVVIPLSQAFKLSAGIYQWEWVRFDFSITERWKVKKYGVPIVYQPALRELVNQQPKSAQKPPEHPTLFIQYRNKVFTTITETDKHFLTLQTHISSTLDKQNKFLANTFLDCASPHSYISEFTALNILKLPINSHPFESETFMAPRYGYVPHFALERIELGEQWIRDHLVSIDVQHQKLILENEFEQRVEFAFERRLKRRDKNNYYLHRQS</sequence>
<gene>
    <name evidence="1" type="ORF">V9T40_003350</name>
</gene>
<proteinExistence type="predicted"/>
<reference evidence="1 2" key="1">
    <citation type="submission" date="2024-03" db="EMBL/GenBank/DDBJ databases">
        <title>Adaptation during the transition from Ophiocordyceps entomopathogen to insect associate is accompanied by gene loss and intensified selection.</title>
        <authorList>
            <person name="Ward C.M."/>
            <person name="Onetto C.A."/>
            <person name="Borneman A.R."/>
        </authorList>
    </citation>
    <scope>NUCLEOTIDE SEQUENCE [LARGE SCALE GENOMIC DNA]</scope>
    <source>
        <strain evidence="1">AWRI1</strain>
        <tissue evidence="1">Single Adult Female</tissue>
    </source>
</reference>
<protein>
    <submittedName>
        <fullName evidence="1">Uncharacterized protein</fullName>
    </submittedName>
</protein>
<evidence type="ECO:0000313" key="2">
    <source>
        <dbReference type="Proteomes" id="UP001367676"/>
    </source>
</evidence>
<organism evidence="1 2">
    <name type="scientific">Parthenolecanium corni</name>
    <dbReference type="NCBI Taxonomy" id="536013"/>
    <lineage>
        <taxon>Eukaryota</taxon>
        <taxon>Metazoa</taxon>
        <taxon>Ecdysozoa</taxon>
        <taxon>Arthropoda</taxon>
        <taxon>Hexapoda</taxon>
        <taxon>Insecta</taxon>
        <taxon>Pterygota</taxon>
        <taxon>Neoptera</taxon>
        <taxon>Paraneoptera</taxon>
        <taxon>Hemiptera</taxon>
        <taxon>Sternorrhyncha</taxon>
        <taxon>Coccoidea</taxon>
        <taxon>Coccidae</taxon>
        <taxon>Parthenolecanium</taxon>
    </lineage>
</organism>
<dbReference type="AlphaFoldDB" id="A0AAN9Y8S8"/>
<comment type="caution">
    <text evidence="1">The sequence shown here is derived from an EMBL/GenBank/DDBJ whole genome shotgun (WGS) entry which is preliminary data.</text>
</comment>
<name>A0AAN9Y8S8_9HEMI</name>